<evidence type="ECO:0000256" key="3">
    <source>
        <dbReference type="ARBA" id="ARBA00022806"/>
    </source>
</evidence>
<feature type="domain" description="Helicase ATP-binding" evidence="6">
    <location>
        <begin position="101"/>
        <end position="251"/>
    </location>
</feature>
<dbReference type="InterPro" id="IPR014001">
    <property type="entry name" value="Helicase_ATP-bd"/>
</dbReference>
<keyword evidence="1" id="KW-0547">Nucleotide-binding</keyword>
<dbReference type="PANTHER" id="PTHR11274:SF0">
    <property type="entry name" value="GENERAL TRANSCRIPTION AND DNA REPAIR FACTOR IIH HELICASE SUBUNIT XPB"/>
    <property type="match status" value="1"/>
</dbReference>
<dbReference type="SMART" id="SM00487">
    <property type="entry name" value="DEXDc"/>
    <property type="match status" value="1"/>
</dbReference>
<evidence type="ECO:0000256" key="5">
    <source>
        <dbReference type="SAM" id="MobiDB-lite"/>
    </source>
</evidence>
<dbReference type="GO" id="GO:0016787">
    <property type="term" value="F:hydrolase activity"/>
    <property type="evidence" value="ECO:0007669"/>
    <property type="project" value="UniProtKB-KW"/>
</dbReference>
<dbReference type="EMBL" id="LR796738">
    <property type="protein sequence ID" value="CAB4162657.1"/>
    <property type="molecule type" value="Genomic_DNA"/>
</dbReference>
<organism evidence="7">
    <name type="scientific">uncultured Caudovirales phage</name>
    <dbReference type="NCBI Taxonomy" id="2100421"/>
    <lineage>
        <taxon>Viruses</taxon>
        <taxon>Duplodnaviria</taxon>
        <taxon>Heunggongvirae</taxon>
        <taxon>Uroviricota</taxon>
        <taxon>Caudoviricetes</taxon>
        <taxon>Peduoviridae</taxon>
        <taxon>Maltschvirus</taxon>
        <taxon>Maltschvirus maltsch</taxon>
    </lineage>
</organism>
<evidence type="ECO:0000256" key="4">
    <source>
        <dbReference type="ARBA" id="ARBA00022840"/>
    </source>
</evidence>
<dbReference type="InterPro" id="IPR006935">
    <property type="entry name" value="Helicase/UvrB_N"/>
</dbReference>
<dbReference type="GO" id="GO:0003677">
    <property type="term" value="F:DNA binding"/>
    <property type="evidence" value="ECO:0007669"/>
    <property type="project" value="InterPro"/>
</dbReference>
<sequence length="461" mass="50953">MKLLADSMLWMPERIGEEFASLCVVRPRSFDGEPVEEIDPVVRREGLVGLPLTIGAVWAERAGHTLVDSTTQGGEMNARRLPSADHPNAPPGQAEFFDKVLYATRTQLAVCAQAQTGAGKTVCGCFVAGTLGRATLAIVPSVTLAHQWIGEVRKHLGLKASEVGIVQSGEFPKGKQFVAAVIHNLIDGTLRDEWARQFGTVIWDEAHRLGAREFSRSLALFPAAYKLALTATPNRKDGCWRLVEDYFGPVSALAEGDEMETHCYQIFSDFPPPPHLLNANQLSPLLPFLAQSYGRNTLAVNTVMDLYRKGRRIVVMADSVRHLQILHNMLVAQGVPKAEFGFYTGFTIPDADLKKRGKKVRKRLVSTQAHQLIRESKTIRIVLGTYAQMREGVNIPWLDAGLDLTPRSDAIQVVGRIRRRLPGKPIPCWFTLVDRRIPLLFAFAKARLKGLVSAGITVHDD</sequence>
<keyword evidence="3 7" id="KW-0347">Helicase</keyword>
<keyword evidence="2" id="KW-0378">Hydrolase</keyword>
<protein>
    <submittedName>
        <fullName evidence="7">SSL2 DNA or RNA helicases of superfamily II</fullName>
    </submittedName>
</protein>
<proteinExistence type="predicted"/>
<feature type="region of interest" description="Disordered" evidence="5">
    <location>
        <begin position="68"/>
        <end position="87"/>
    </location>
</feature>
<evidence type="ECO:0000313" key="7">
    <source>
        <dbReference type="EMBL" id="CAB4162657.1"/>
    </source>
</evidence>
<dbReference type="GO" id="GO:0005524">
    <property type="term" value="F:ATP binding"/>
    <property type="evidence" value="ECO:0007669"/>
    <property type="project" value="UniProtKB-KW"/>
</dbReference>
<dbReference type="Pfam" id="PF04851">
    <property type="entry name" value="ResIII"/>
    <property type="match status" value="1"/>
</dbReference>
<dbReference type="PANTHER" id="PTHR11274">
    <property type="entry name" value="RAD25/XP-B DNA REPAIR HELICASE"/>
    <property type="match status" value="1"/>
</dbReference>
<name>A0A6J5NUK6_9CAUD</name>
<dbReference type="PROSITE" id="PS51192">
    <property type="entry name" value="HELICASE_ATP_BIND_1"/>
    <property type="match status" value="1"/>
</dbReference>
<dbReference type="InterPro" id="IPR027417">
    <property type="entry name" value="P-loop_NTPase"/>
</dbReference>
<evidence type="ECO:0000256" key="1">
    <source>
        <dbReference type="ARBA" id="ARBA00022741"/>
    </source>
</evidence>
<evidence type="ECO:0000259" key="6">
    <source>
        <dbReference type="PROSITE" id="PS51192"/>
    </source>
</evidence>
<gene>
    <name evidence="7" type="ORF">UFOVP783_87</name>
</gene>
<dbReference type="InterPro" id="IPR050615">
    <property type="entry name" value="ATP-dep_DNA_Helicase"/>
</dbReference>
<reference evidence="7" key="1">
    <citation type="submission" date="2020-04" db="EMBL/GenBank/DDBJ databases">
        <authorList>
            <person name="Chiriac C."/>
            <person name="Salcher M."/>
            <person name="Ghai R."/>
            <person name="Kavagutti S V."/>
        </authorList>
    </citation>
    <scope>NUCLEOTIDE SEQUENCE</scope>
</reference>
<dbReference type="SUPFAM" id="SSF52540">
    <property type="entry name" value="P-loop containing nucleoside triphosphate hydrolases"/>
    <property type="match status" value="2"/>
</dbReference>
<dbReference type="GO" id="GO:0004386">
    <property type="term" value="F:helicase activity"/>
    <property type="evidence" value="ECO:0007669"/>
    <property type="project" value="UniProtKB-KW"/>
</dbReference>
<dbReference type="Gene3D" id="3.40.50.300">
    <property type="entry name" value="P-loop containing nucleotide triphosphate hydrolases"/>
    <property type="match status" value="2"/>
</dbReference>
<accession>A0A6J5NUK6</accession>
<keyword evidence="4" id="KW-0067">ATP-binding</keyword>
<evidence type="ECO:0000256" key="2">
    <source>
        <dbReference type="ARBA" id="ARBA00022801"/>
    </source>
</evidence>